<gene>
    <name evidence="2" type="ORF">CE91St16_15180</name>
</gene>
<dbReference type="Proteomes" id="UP001055105">
    <property type="component" value="Unassembled WGS sequence"/>
</dbReference>
<protein>
    <submittedName>
        <fullName evidence="2">Uncharacterized protein</fullName>
    </submittedName>
</protein>
<keyword evidence="1" id="KW-0732">Signal</keyword>
<feature type="signal peptide" evidence="1">
    <location>
        <begin position="1"/>
        <end position="18"/>
    </location>
</feature>
<sequence length="592" mass="66882">MKHLFIAACCCLASAGFAAEPFEIRGVLPWHNFLCGPTAWNKADYEVYLDNCEAEGINFIGFHNYTGGGERYATYVEPMVRISDRGIVPQAMLDNSLSCRWGALPLRLKEFAFGSQRALDVPRGAEAFGSDCSLISKTPDEHYRNTQRLMRDVLRMAHDRDIEMAMGFEFGVVPPEYFSLYAAGSCFFWLGAGNMVPNPCHPTSVELHRAALDDLLENYPDIDYVWLWLNEHSFLGVVVEQALGDPAFAEVFRRESGHFEEAQSDSERFVGVWSLEYIRRTLDHLRQKGSRAKLIIGGWGGGGQLPGILRGLDRALPEEVVFSCLNPDLGRTRQPGFLADIARHRKVWAVPWLEGDNQMWHQQPRVGKMRDHVQLAREQGLQGVAAIHWRTAETRYNFRTFARYARTSDDASVETLYKEYFEENFGAQAAAALAPLMAAVDTANAWEGPQSPEYFAFRPDWGVLDEANAASRQGIIDAIDAVQDKEQTPQQRRNLKSFRAMLSFELLLDKVVRAMAPGWELRDKALAENRPASREACAAALRELESAPVEELIRTYVSRTGSRGEMGILTSINQRLWNNYLLLKNYLQENTH</sequence>
<comment type="caution">
    <text evidence="2">The sequence shown here is derived from an EMBL/GenBank/DDBJ whole genome shotgun (WGS) entry which is preliminary data.</text>
</comment>
<feature type="chain" id="PRO_5041231701" evidence="1">
    <location>
        <begin position="19"/>
        <end position="592"/>
    </location>
</feature>
<proteinExistence type="predicted"/>
<accession>A0AA37NZN0</accession>
<evidence type="ECO:0000313" key="2">
    <source>
        <dbReference type="EMBL" id="GKI18610.1"/>
    </source>
</evidence>
<reference evidence="2" key="1">
    <citation type="submission" date="2022-01" db="EMBL/GenBank/DDBJ databases">
        <title>Novel bile acid biosynthetic pathways are enriched in the microbiome of centenarians.</title>
        <authorList>
            <person name="Sato Y."/>
            <person name="Atarashi K."/>
            <person name="Plichta R.D."/>
            <person name="Arai Y."/>
            <person name="Sasajima S."/>
            <person name="Kearney M.S."/>
            <person name="Suda W."/>
            <person name="Takeshita K."/>
            <person name="Sasaki T."/>
            <person name="Okamoto S."/>
            <person name="Skelly N.A."/>
            <person name="Okamura Y."/>
            <person name="Vlamakis H."/>
            <person name="Li Y."/>
            <person name="Tanoue T."/>
            <person name="Takei H."/>
            <person name="Nittono H."/>
            <person name="Narushima S."/>
            <person name="Irie J."/>
            <person name="Itoh H."/>
            <person name="Moriya K."/>
            <person name="Sugiura Y."/>
            <person name="Suematsu M."/>
            <person name="Moritoki N."/>
            <person name="Shibata S."/>
            <person name="Littman R.D."/>
            <person name="Fischbach A.M."/>
            <person name="Uwamino Y."/>
            <person name="Inoue T."/>
            <person name="Honda A."/>
            <person name="Hattori M."/>
            <person name="Murai T."/>
            <person name="Xavier J.R."/>
            <person name="Hirose N."/>
            <person name="Honda K."/>
        </authorList>
    </citation>
    <scope>NUCLEOTIDE SEQUENCE</scope>
    <source>
        <strain evidence="2">CE91-St16</strain>
    </source>
</reference>
<organism evidence="2 3">
    <name type="scientific">Alistipes finegoldii</name>
    <dbReference type="NCBI Taxonomy" id="214856"/>
    <lineage>
        <taxon>Bacteria</taxon>
        <taxon>Pseudomonadati</taxon>
        <taxon>Bacteroidota</taxon>
        <taxon>Bacteroidia</taxon>
        <taxon>Bacteroidales</taxon>
        <taxon>Rikenellaceae</taxon>
        <taxon>Alistipes</taxon>
    </lineage>
</organism>
<dbReference type="EMBL" id="BQOL01000001">
    <property type="protein sequence ID" value="GKI18610.1"/>
    <property type="molecule type" value="Genomic_DNA"/>
</dbReference>
<dbReference type="RefSeq" id="WP_244076345.1">
    <property type="nucleotide sequence ID" value="NZ_AP025581.1"/>
</dbReference>
<name>A0AA37NZN0_9BACT</name>
<dbReference type="AlphaFoldDB" id="A0AA37NZN0"/>
<evidence type="ECO:0000256" key="1">
    <source>
        <dbReference type="SAM" id="SignalP"/>
    </source>
</evidence>
<evidence type="ECO:0000313" key="3">
    <source>
        <dbReference type="Proteomes" id="UP001055105"/>
    </source>
</evidence>